<dbReference type="EMBL" id="KQ964246">
    <property type="protein sequence ID" value="KXJ95074.1"/>
    <property type="molecule type" value="Genomic_DNA"/>
</dbReference>
<gene>
    <name evidence="1" type="ORF">Micbo1qcDRAFT_24122</name>
</gene>
<reference evidence="2" key="1">
    <citation type="submission" date="2016-02" db="EMBL/GenBank/DDBJ databases">
        <title>Draft genome sequence of Microdochium bolleyi, a fungal endophyte of beachgrass.</title>
        <authorList>
            <consortium name="DOE Joint Genome Institute"/>
            <person name="David A.S."/>
            <person name="May G."/>
            <person name="Haridas S."/>
            <person name="Lim J."/>
            <person name="Wang M."/>
            <person name="Labutti K."/>
            <person name="Lipzen A."/>
            <person name="Barry K."/>
            <person name="Grigoriev I.V."/>
        </authorList>
    </citation>
    <scope>NUCLEOTIDE SEQUENCE [LARGE SCALE GENOMIC DNA]</scope>
    <source>
        <strain evidence="2">J235TASD1</strain>
    </source>
</reference>
<organism evidence="1 2">
    <name type="scientific">Microdochium bolleyi</name>
    <dbReference type="NCBI Taxonomy" id="196109"/>
    <lineage>
        <taxon>Eukaryota</taxon>
        <taxon>Fungi</taxon>
        <taxon>Dikarya</taxon>
        <taxon>Ascomycota</taxon>
        <taxon>Pezizomycotina</taxon>
        <taxon>Sordariomycetes</taxon>
        <taxon>Xylariomycetidae</taxon>
        <taxon>Xylariales</taxon>
        <taxon>Microdochiaceae</taxon>
        <taxon>Microdochium</taxon>
    </lineage>
</organism>
<protein>
    <submittedName>
        <fullName evidence="1">Uncharacterized protein</fullName>
    </submittedName>
</protein>
<name>A0A136JD49_9PEZI</name>
<evidence type="ECO:0000313" key="2">
    <source>
        <dbReference type="Proteomes" id="UP000070501"/>
    </source>
</evidence>
<dbReference type="Proteomes" id="UP000070501">
    <property type="component" value="Unassembled WGS sequence"/>
</dbReference>
<keyword evidence="2" id="KW-1185">Reference proteome</keyword>
<accession>A0A136JD49</accession>
<proteinExistence type="predicted"/>
<evidence type="ECO:0000313" key="1">
    <source>
        <dbReference type="EMBL" id="KXJ95074.1"/>
    </source>
</evidence>
<dbReference type="InParanoid" id="A0A136JD49"/>
<dbReference type="AlphaFoldDB" id="A0A136JD49"/>
<sequence>MSRGAGKRPLPMIIGPRWRLGGCESNTGFRRGLEEGAWAGAITLLYIISGSHYLVQEDGLPISKLKSPLLGCAPCKRGGRI</sequence>